<evidence type="ECO:0000256" key="2">
    <source>
        <dbReference type="ARBA" id="ARBA00023239"/>
    </source>
</evidence>
<proteinExistence type="predicted"/>
<evidence type="ECO:0000313" key="3">
    <source>
        <dbReference type="EMBL" id="KEZ77289.1"/>
    </source>
</evidence>
<comment type="caution">
    <text evidence="3">The sequence shown here is derived from an EMBL/GenBank/DDBJ whole genome shotgun (WGS) entry which is preliminary data.</text>
</comment>
<dbReference type="Pfam" id="PF04752">
    <property type="entry name" value="ChaC"/>
    <property type="match status" value="1"/>
</dbReference>
<sequence>MLERDELRQALATAHPGVEMVSDAQMQRSIHTMLAQRPANADLDAGAWVFGYGSLLWNPCVPVAEWLDVLLYGFHRDFRIRLTHGRGSAEAPGLMLGLVPGGSCRGMALRLPPDDVEHELLMIWRREMLTGVYTPRWVTLYDRAGASLPAMTFVANAEHDSFCRRLEDATVIEMLATGHGMIGSAAEYLNSTVAHLDEQGIHDRRLRTLRARVNAAVAERRAAD</sequence>
<name>A0A084IKQ5_SALHC</name>
<dbReference type="GO" id="GO:0061928">
    <property type="term" value="F:glutathione specific gamma-glutamylcyclotransferase activity"/>
    <property type="evidence" value="ECO:0007669"/>
    <property type="project" value="UniProtKB-EC"/>
</dbReference>
<dbReference type="PATRIC" id="fig|1304275.5.peg.2145"/>
<dbReference type="SUPFAM" id="SSF110857">
    <property type="entry name" value="Gamma-glutamyl cyclotransferase-like"/>
    <property type="match status" value="1"/>
</dbReference>
<dbReference type="PANTHER" id="PTHR12192:SF2">
    <property type="entry name" value="GLUTATHIONE-SPECIFIC GAMMA-GLUTAMYLCYCLOTRANSFERASE 2"/>
    <property type="match status" value="1"/>
</dbReference>
<dbReference type="GO" id="GO:0006751">
    <property type="term" value="P:glutathione catabolic process"/>
    <property type="evidence" value="ECO:0007669"/>
    <property type="project" value="InterPro"/>
</dbReference>
<dbReference type="InterPro" id="IPR006840">
    <property type="entry name" value="ChaC"/>
</dbReference>
<dbReference type="CDD" id="cd06661">
    <property type="entry name" value="GGCT_like"/>
    <property type="match status" value="1"/>
</dbReference>
<dbReference type="STRING" id="1304275.C41B8_10525"/>
<dbReference type="AlphaFoldDB" id="A0A084IKQ5"/>
<evidence type="ECO:0000256" key="1">
    <source>
        <dbReference type="ARBA" id="ARBA00012344"/>
    </source>
</evidence>
<evidence type="ECO:0000313" key="4">
    <source>
        <dbReference type="Proteomes" id="UP000028302"/>
    </source>
</evidence>
<reference evidence="3 4" key="1">
    <citation type="submission" date="2013-03" db="EMBL/GenBank/DDBJ databases">
        <title>Salinisphaera hydrothermalis C41B8 Genome Sequencing.</title>
        <authorList>
            <person name="Li C."/>
            <person name="Lai Q."/>
            <person name="Shao Z."/>
        </authorList>
    </citation>
    <scope>NUCLEOTIDE SEQUENCE [LARGE SCALE GENOMIC DNA]</scope>
    <source>
        <strain evidence="3 4">C41B8</strain>
    </source>
</reference>
<protein>
    <recommendedName>
        <fullName evidence="1">glutathione-specific gamma-glutamylcyclotransferase</fullName>
        <ecNumber evidence="1">4.3.2.7</ecNumber>
    </recommendedName>
</protein>
<dbReference type="PANTHER" id="PTHR12192">
    <property type="entry name" value="CATION TRANSPORT PROTEIN CHAC-RELATED"/>
    <property type="match status" value="1"/>
</dbReference>
<dbReference type="EMBL" id="APNK01000014">
    <property type="protein sequence ID" value="KEZ77289.1"/>
    <property type="molecule type" value="Genomic_DNA"/>
</dbReference>
<dbReference type="eggNOG" id="COG3703">
    <property type="taxonomic scope" value="Bacteria"/>
</dbReference>
<keyword evidence="2" id="KW-0456">Lyase</keyword>
<dbReference type="InterPro" id="IPR036568">
    <property type="entry name" value="GGCT-like_sf"/>
</dbReference>
<dbReference type="InterPro" id="IPR013024">
    <property type="entry name" value="GGCT-like"/>
</dbReference>
<keyword evidence="4" id="KW-1185">Reference proteome</keyword>
<organism evidence="3 4">
    <name type="scientific">Salinisphaera hydrothermalis (strain C41B8)</name>
    <dbReference type="NCBI Taxonomy" id="1304275"/>
    <lineage>
        <taxon>Bacteria</taxon>
        <taxon>Pseudomonadati</taxon>
        <taxon>Pseudomonadota</taxon>
        <taxon>Gammaproteobacteria</taxon>
        <taxon>Salinisphaerales</taxon>
        <taxon>Salinisphaeraceae</taxon>
        <taxon>Salinisphaera</taxon>
    </lineage>
</organism>
<gene>
    <name evidence="3" type="ORF">C41B8_10525</name>
</gene>
<dbReference type="Proteomes" id="UP000028302">
    <property type="component" value="Unassembled WGS sequence"/>
</dbReference>
<dbReference type="GO" id="GO:0005737">
    <property type="term" value="C:cytoplasm"/>
    <property type="evidence" value="ECO:0007669"/>
    <property type="project" value="TreeGrafter"/>
</dbReference>
<dbReference type="EC" id="4.3.2.7" evidence="1"/>
<dbReference type="Gene3D" id="3.10.490.10">
    <property type="entry name" value="Gamma-glutamyl cyclotransferase-like"/>
    <property type="match status" value="1"/>
</dbReference>
<accession>A0A084IKQ5</accession>